<proteinExistence type="predicted"/>
<keyword evidence="7" id="KW-1185">Reference proteome</keyword>
<evidence type="ECO:0000259" key="5">
    <source>
        <dbReference type="PROSITE" id="PS51166"/>
    </source>
</evidence>
<dbReference type="AlphaFoldDB" id="A0A0V0SCZ5"/>
<keyword evidence="1" id="KW-0378">Hydrolase</keyword>
<dbReference type="InterPro" id="IPR000340">
    <property type="entry name" value="Dual-sp_phosphatase_cat-dom"/>
</dbReference>
<name>A0A0V0SCZ5_9BILA</name>
<organism evidence="6 7">
    <name type="scientific">Trichinella nelsoni</name>
    <dbReference type="NCBI Taxonomy" id="6336"/>
    <lineage>
        <taxon>Eukaryota</taxon>
        <taxon>Metazoa</taxon>
        <taxon>Ecdysozoa</taxon>
        <taxon>Nematoda</taxon>
        <taxon>Enoplea</taxon>
        <taxon>Dorylaimia</taxon>
        <taxon>Trichinellida</taxon>
        <taxon>Trichinellidae</taxon>
        <taxon>Trichinella</taxon>
    </lineage>
</organism>
<feature type="domain" description="CBM20" evidence="5">
    <location>
        <begin position="1"/>
        <end position="111"/>
    </location>
</feature>
<keyword evidence="1" id="KW-0904">Protein phosphatase</keyword>
<dbReference type="GO" id="GO:0005737">
    <property type="term" value="C:cytoplasm"/>
    <property type="evidence" value="ECO:0007669"/>
    <property type="project" value="TreeGrafter"/>
</dbReference>
<feature type="transmembrane region" description="Helical" evidence="2">
    <location>
        <begin position="242"/>
        <end position="262"/>
    </location>
</feature>
<dbReference type="OrthoDB" id="10252009at2759"/>
<dbReference type="STRING" id="6336.A0A0V0SCZ5"/>
<dbReference type="Proteomes" id="UP000054630">
    <property type="component" value="Unassembled WGS sequence"/>
</dbReference>
<evidence type="ECO:0000259" key="4">
    <source>
        <dbReference type="PROSITE" id="PS50056"/>
    </source>
</evidence>
<gene>
    <name evidence="6" type="primary">Epm2a</name>
    <name evidence="6" type="ORF">T07_1022</name>
</gene>
<dbReference type="GO" id="GO:2001070">
    <property type="term" value="F:starch binding"/>
    <property type="evidence" value="ECO:0007669"/>
    <property type="project" value="InterPro"/>
</dbReference>
<dbReference type="InterPro" id="IPR013784">
    <property type="entry name" value="Carb-bd-like_fold"/>
</dbReference>
<dbReference type="PROSITE" id="PS50056">
    <property type="entry name" value="TYR_PHOSPHATASE_2"/>
    <property type="match status" value="1"/>
</dbReference>
<dbReference type="Gene3D" id="3.90.190.10">
    <property type="entry name" value="Protein tyrosine phosphatase superfamily"/>
    <property type="match status" value="1"/>
</dbReference>
<dbReference type="InterPro" id="IPR029021">
    <property type="entry name" value="Prot-tyrosine_phosphatase-like"/>
</dbReference>
<dbReference type="SUPFAM" id="SSF52799">
    <property type="entry name" value="(Phosphotyrosine protein) phosphatases II"/>
    <property type="match status" value="1"/>
</dbReference>
<dbReference type="PROSITE" id="PS51166">
    <property type="entry name" value="CBM20"/>
    <property type="match status" value="1"/>
</dbReference>
<accession>A0A0V0SCZ5</accession>
<dbReference type="EMBL" id="JYDL01000016">
    <property type="protein sequence ID" value="KRX24656.1"/>
    <property type="molecule type" value="Genomic_DNA"/>
</dbReference>
<dbReference type="GO" id="GO:0005634">
    <property type="term" value="C:nucleus"/>
    <property type="evidence" value="ECO:0007669"/>
    <property type="project" value="TreeGrafter"/>
</dbReference>
<reference evidence="6 7" key="1">
    <citation type="submission" date="2015-01" db="EMBL/GenBank/DDBJ databases">
        <title>Evolution of Trichinella species and genotypes.</title>
        <authorList>
            <person name="Korhonen P.K."/>
            <person name="Edoardo P."/>
            <person name="Giuseppe L.R."/>
            <person name="Gasser R.B."/>
        </authorList>
    </citation>
    <scope>NUCLEOTIDE SEQUENCE [LARGE SCALE GENOMIC DNA]</scope>
    <source>
        <strain evidence="6">ISS37</strain>
    </source>
</reference>
<dbReference type="InterPro" id="IPR000387">
    <property type="entry name" value="Tyr_Pase_dom"/>
</dbReference>
<keyword evidence="2" id="KW-0472">Membrane</keyword>
<feature type="domain" description="Tyrosine-protein phosphatase" evidence="3">
    <location>
        <begin position="136"/>
        <end position="306"/>
    </location>
</feature>
<dbReference type="SMART" id="SM00195">
    <property type="entry name" value="DSPc"/>
    <property type="match status" value="1"/>
</dbReference>
<dbReference type="SUPFAM" id="SSF49452">
    <property type="entry name" value="Starch-binding domain-like"/>
    <property type="match status" value="1"/>
</dbReference>
<dbReference type="InterPro" id="IPR002044">
    <property type="entry name" value="CBM20"/>
</dbReference>
<evidence type="ECO:0000313" key="7">
    <source>
        <dbReference type="Proteomes" id="UP000054630"/>
    </source>
</evidence>
<sequence>MIFKFGLIRVLESVETKLYLSGSAEELGAWDPDRAVLLHRISDGPVEEPAFWCTEVDIPSPKSFSYKFLLRFADGRLQWEGSGEEDNRRFDGSVLDDGHETHYMPPAYWIGSRVLGIHEAELLKFFGRLVTDKGIHFSKLDNNVWVGSCPRQFYHVAVLKSLGVDVVFCLQTENDIFEHSRLALPAGPSDRNVVLDLMTQYQHNGIEFVWMPIQDLSSAHRRILLPQALYLLQSLVSNRHRVYVHCNAGIGRAASLAVAYLIHAKRMSTREAEYTLLSKRPVVYIDEDSLTGKIRQPCQITSNARLFVLIVVAVAAAAAAVVVVVDVDVDVLDFVQILSTAGWRGSKIFQTFWTVAFTLRRG</sequence>
<dbReference type="Gene3D" id="2.60.40.10">
    <property type="entry name" value="Immunoglobulins"/>
    <property type="match status" value="1"/>
</dbReference>
<dbReference type="PANTHER" id="PTHR46864:SF1">
    <property type="entry name" value="LAFORIN"/>
    <property type="match status" value="1"/>
</dbReference>
<dbReference type="InterPro" id="IPR042942">
    <property type="entry name" value="Laforin"/>
</dbReference>
<dbReference type="FunFam" id="3.90.190.10:FF:000157">
    <property type="entry name" value="Protein-tyrosine phosphatase"/>
    <property type="match status" value="1"/>
</dbReference>
<dbReference type="InterPro" id="IPR013783">
    <property type="entry name" value="Ig-like_fold"/>
</dbReference>
<comment type="caution">
    <text evidence="6">The sequence shown here is derived from an EMBL/GenBank/DDBJ whole genome shotgun (WGS) entry which is preliminary data.</text>
</comment>
<keyword evidence="2" id="KW-1133">Transmembrane helix</keyword>
<feature type="transmembrane region" description="Helical" evidence="2">
    <location>
        <begin position="306"/>
        <end position="325"/>
    </location>
</feature>
<dbReference type="Pfam" id="PF00782">
    <property type="entry name" value="DSPc"/>
    <property type="match status" value="1"/>
</dbReference>
<dbReference type="PROSITE" id="PS50054">
    <property type="entry name" value="TYR_PHOSPHATASE_DUAL"/>
    <property type="match status" value="1"/>
</dbReference>
<evidence type="ECO:0000313" key="6">
    <source>
        <dbReference type="EMBL" id="KRX24656.1"/>
    </source>
</evidence>
<feature type="domain" description="Tyrosine specific protein phosphatases" evidence="4">
    <location>
        <begin position="226"/>
        <end position="291"/>
    </location>
</feature>
<evidence type="ECO:0000256" key="1">
    <source>
        <dbReference type="ARBA" id="ARBA00022912"/>
    </source>
</evidence>
<evidence type="ECO:0000256" key="2">
    <source>
        <dbReference type="SAM" id="Phobius"/>
    </source>
</evidence>
<dbReference type="PANTHER" id="PTHR46864">
    <property type="entry name" value="LAFORIN"/>
    <property type="match status" value="1"/>
</dbReference>
<evidence type="ECO:0000259" key="3">
    <source>
        <dbReference type="PROSITE" id="PS50054"/>
    </source>
</evidence>
<protein>
    <submittedName>
        <fullName evidence="6">Laforin</fullName>
    </submittedName>
</protein>
<keyword evidence="2" id="KW-0812">Transmembrane</keyword>
<dbReference type="SMART" id="SM01065">
    <property type="entry name" value="CBM_2"/>
    <property type="match status" value="1"/>
</dbReference>
<dbReference type="InterPro" id="IPR020422">
    <property type="entry name" value="TYR_PHOSPHATASE_DUAL_dom"/>
</dbReference>
<dbReference type="Pfam" id="PF00686">
    <property type="entry name" value="CBM_20"/>
    <property type="match status" value="1"/>
</dbReference>
<dbReference type="GO" id="GO:0004725">
    <property type="term" value="F:protein tyrosine phosphatase activity"/>
    <property type="evidence" value="ECO:0007669"/>
    <property type="project" value="InterPro"/>
</dbReference>